<dbReference type="Proteomes" id="UP000299102">
    <property type="component" value="Unassembled WGS sequence"/>
</dbReference>
<dbReference type="EMBL" id="BGZK01002624">
    <property type="protein sequence ID" value="GBP95396.1"/>
    <property type="molecule type" value="Genomic_DNA"/>
</dbReference>
<protein>
    <submittedName>
        <fullName evidence="1">Uncharacterized protein</fullName>
    </submittedName>
</protein>
<accession>A0A4C2A3X3</accession>
<name>A0A4C2A3X3_EUMVA</name>
<comment type="caution">
    <text evidence="1">The sequence shown here is derived from an EMBL/GenBank/DDBJ whole genome shotgun (WGS) entry which is preliminary data.</text>
</comment>
<proteinExistence type="predicted"/>
<keyword evidence="2" id="KW-1185">Reference proteome</keyword>
<feature type="non-terminal residue" evidence="1">
    <location>
        <position position="1"/>
    </location>
</feature>
<organism evidence="1 2">
    <name type="scientific">Eumeta variegata</name>
    <name type="common">Bagworm moth</name>
    <name type="synonym">Eumeta japonica</name>
    <dbReference type="NCBI Taxonomy" id="151549"/>
    <lineage>
        <taxon>Eukaryota</taxon>
        <taxon>Metazoa</taxon>
        <taxon>Ecdysozoa</taxon>
        <taxon>Arthropoda</taxon>
        <taxon>Hexapoda</taxon>
        <taxon>Insecta</taxon>
        <taxon>Pterygota</taxon>
        <taxon>Neoptera</taxon>
        <taxon>Endopterygota</taxon>
        <taxon>Lepidoptera</taxon>
        <taxon>Glossata</taxon>
        <taxon>Ditrysia</taxon>
        <taxon>Tineoidea</taxon>
        <taxon>Psychidae</taxon>
        <taxon>Oiketicinae</taxon>
        <taxon>Eumeta</taxon>
    </lineage>
</organism>
<gene>
    <name evidence="1" type="ORF">EVAR_70814_1</name>
</gene>
<evidence type="ECO:0000313" key="1">
    <source>
        <dbReference type="EMBL" id="GBP95396.1"/>
    </source>
</evidence>
<sequence length="92" mass="10018">FLKKARNGTGFAPGSSAAESVCGCTQRTGFSSNVDYSGCIFSDDGLILLRYVTRLRFRNDAVLHAKDISAIADVERSRYRLSRVGTACDHVV</sequence>
<reference evidence="1 2" key="1">
    <citation type="journal article" date="2019" name="Commun. Biol.">
        <title>The bagworm genome reveals a unique fibroin gene that provides high tensile strength.</title>
        <authorList>
            <person name="Kono N."/>
            <person name="Nakamura H."/>
            <person name="Ohtoshi R."/>
            <person name="Tomita M."/>
            <person name="Numata K."/>
            <person name="Arakawa K."/>
        </authorList>
    </citation>
    <scope>NUCLEOTIDE SEQUENCE [LARGE SCALE GENOMIC DNA]</scope>
</reference>
<dbReference type="AlphaFoldDB" id="A0A4C2A3X3"/>
<evidence type="ECO:0000313" key="2">
    <source>
        <dbReference type="Proteomes" id="UP000299102"/>
    </source>
</evidence>